<comment type="caution">
    <text evidence="14">The sequence shown here is derived from an EMBL/GenBank/DDBJ whole genome shotgun (WGS) entry which is preliminary data.</text>
</comment>
<evidence type="ECO:0000313" key="15">
    <source>
        <dbReference type="Proteomes" id="UP000574390"/>
    </source>
</evidence>
<feature type="region of interest" description="Disordered" evidence="11">
    <location>
        <begin position="1176"/>
        <end position="1239"/>
    </location>
</feature>
<feature type="transmembrane region" description="Helical" evidence="12">
    <location>
        <begin position="458"/>
        <end position="478"/>
    </location>
</feature>
<keyword evidence="2" id="KW-0813">Transport</keyword>
<feature type="domain" description="Potassium channel" evidence="13">
    <location>
        <begin position="436"/>
        <end position="511"/>
    </location>
</feature>
<evidence type="ECO:0000256" key="10">
    <source>
        <dbReference type="ARBA" id="ARBA00023303"/>
    </source>
</evidence>
<evidence type="ECO:0000256" key="11">
    <source>
        <dbReference type="SAM" id="MobiDB-lite"/>
    </source>
</evidence>
<evidence type="ECO:0000256" key="1">
    <source>
        <dbReference type="ARBA" id="ARBA00004141"/>
    </source>
</evidence>
<evidence type="ECO:0000313" key="14">
    <source>
        <dbReference type="EMBL" id="KAF4722640.1"/>
    </source>
</evidence>
<keyword evidence="3" id="KW-0633">Potassium transport</keyword>
<feature type="compositionally biased region" description="Low complexity" evidence="11">
    <location>
        <begin position="1229"/>
        <end position="1239"/>
    </location>
</feature>
<sequence>MSEVEMERALTGSLDSTLQDEGSFTGSLWQKRISPSKSASASTNTALYGKGSSTTTTFLSRPLVQGFIITYCLISQPIVGTCLCSEDTWTEIMEDILQSFGYLGISMIVQIGMMVFIRATLRIYRLWRHGYYSGDDSSGMVGGGAMAFLEGILSVEAGEVSDESEKGVVSEKKNNKSSHDQDDNDNNNIPGEMHAQADSLQRDTVVSVGSSKGERKPNRVAFNGGSVNLPHKPSNAIGRATRKESSGKDGIFGLQRNLRKGMKSSEWHLKNLLDGINKALKRVADSESYLISRIVRTILWCTLYLFVTRSMTRECNSEGLVEAICGPTGAEPCDWVISFPFEWQRVWFDSIERVFLWMVNVDWCICYYVARNKSDLLFWFGSKAANTDFDADTYFVRYGFIRFLRLYGMEPTFEILFPNMSMTRRQVLSIALGVLSLLLMFSGAIFNEESCTMGRKDYFITYEDFVYFLIITMSTVGYGDFSPITLRGRILVLVFIALTLSLVTLQVKKLMLILAEDNIQYGVAPSSSLYYILMVCDRVDLVFIQSLIKELYTTELYEGAPPVLVITTTELPHERTCKKLNETCTALGIHLYIRRFDFASAYNPPSLNATAGVNAGENTTTTTSSSSASSSSSSSGNKSKFIVYATMLGGTNTLPIRLDLAAAIYILTPPPSSGPLVSSAVPSDSHLYSTTASSMNSGNSDGAVEDKMTYIRILALGRIFTPSTAGARDVLFREEMMGRIVVITNTKEFDAMIRSQGVAGVLCVGEFRQHLIARHCAGIKGFPTLISNLVSKFDRVPPLPQQQQISYATKGAQGDTQAMTDPTAPVTPPVSEAGTAKAAATTVPGGMSLKEEASGFADYCRGAQYRIMVIRCPPIDNEEVDDEEVGQGEGPASSSSATYMIRYKRAVEHLYHSYSVLLLGLLVPPSEGEMMLEGEGERKLLINPDPETIFTAPLLYEVDEDVQEGEGEEGRPSNAAVEEEKSYVDLLVFCDSEATLETLQYYTSWPPSCVTKVKKKTTRSTRSSQLSSARHSTLSGGRIDHQLKGHRSSYASQTGDDDDDDDGCISVTYEDELPAVLPDDRADSPSRRGSSARWPNQHRITSAVSEALSPRPTEGLSSLSRLSSASYPLLSGIRASPSAPRRCPIGCDSEDGNHFATACLSLELQRARVLQRLLKGATATSARRKSRAHLTAQRPSTQSIIVDEQGPATTEAMGGKSGRPAEDASMGKSAASSSSSSSLLALPSLDSAHQQQQATKTGGQEGFLDYGLESTDITHALRRYARHVQQPWSGDDNTSVPATLNTTLPPTIVLLLGYQARTLPHFLHDLFKSLPRPSHAQHGNIPSLPPQASSSTTCCCCGRPLPLVVCLSPVSPVDAIFNDPSISTATANFHINILNSYIPYFSYIRGSIDDDVDLLRAGLNLAHTVCIFNSPPTPPLSTRYDVQQQSLPHHQHSALSTTGMTTTSTPGTAYPPAPIRSAPINLVDSFGIFSPMKTTMATAMAGASTNALQPAPFGSPGVGGSNHVKSDDEVVVALWKARSVLMMVKAGSGQKASSSRRSSTALPLNEKTQDEAEGSREQQQREDDEEQKAVPKSPAGRRLTICARQASMVSGRRSEFHSKRSSFGATGATLNRSRSFGRFKSSTLHGGIGKEASGGQNTGMFSSLARLFRWRTAGKREKNLVKRISMNRPRRDSIFKASYRAALVGGPSSSSSTDIIHRFGNAANPHKAAALFNALQQSIVFTTCSTLPPAALQPPMLLDLADHRSIRLADVSRWTPDGGGVPNFRESAEYASGRIVTNAAFQSLICQLPGVSSHMLTIDVVRQFISGVSFGGGHTFNLIDCPVRHW</sequence>
<dbReference type="GO" id="GO:0016020">
    <property type="term" value="C:membrane"/>
    <property type="evidence" value="ECO:0007669"/>
    <property type="project" value="UniProtKB-SubCell"/>
</dbReference>
<proteinExistence type="predicted"/>
<evidence type="ECO:0000256" key="4">
    <source>
        <dbReference type="ARBA" id="ARBA00022692"/>
    </source>
</evidence>
<feature type="compositionally biased region" description="Acidic residues" evidence="11">
    <location>
        <begin position="1055"/>
        <end position="1073"/>
    </location>
</feature>
<dbReference type="InterPro" id="IPR047871">
    <property type="entry name" value="K_chnl_Slo-like"/>
</dbReference>
<gene>
    <name evidence="14" type="ORF">FOZ62_006501</name>
</gene>
<feature type="compositionally biased region" description="Basic and acidic residues" evidence="11">
    <location>
        <begin position="163"/>
        <end position="181"/>
    </location>
</feature>
<accession>A0A7J6RSB0</accession>
<dbReference type="SUPFAM" id="SSF81324">
    <property type="entry name" value="Voltage-gated potassium channels"/>
    <property type="match status" value="1"/>
</dbReference>
<evidence type="ECO:0000256" key="2">
    <source>
        <dbReference type="ARBA" id="ARBA00022448"/>
    </source>
</evidence>
<feature type="compositionally biased region" description="Low complexity" evidence="11">
    <location>
        <begin position="619"/>
        <end position="635"/>
    </location>
</feature>
<feature type="region of interest" description="Disordered" evidence="11">
    <location>
        <begin position="1546"/>
        <end position="1599"/>
    </location>
</feature>
<keyword evidence="4 12" id="KW-0812">Transmembrane</keyword>
<feature type="region of interest" description="Disordered" evidence="11">
    <location>
        <begin position="160"/>
        <end position="246"/>
    </location>
</feature>
<keyword evidence="6" id="KW-0630">Potassium</keyword>
<feature type="transmembrane region" description="Helical" evidence="12">
    <location>
        <begin position="490"/>
        <end position="507"/>
    </location>
</feature>
<evidence type="ECO:0000256" key="5">
    <source>
        <dbReference type="ARBA" id="ARBA00022826"/>
    </source>
</evidence>
<keyword evidence="7 12" id="KW-1133">Transmembrane helix</keyword>
<evidence type="ECO:0000256" key="3">
    <source>
        <dbReference type="ARBA" id="ARBA00022538"/>
    </source>
</evidence>
<feature type="transmembrane region" description="Helical" evidence="12">
    <location>
        <begin position="100"/>
        <end position="121"/>
    </location>
</feature>
<dbReference type="PANTHER" id="PTHR10027:SF10">
    <property type="entry name" value="SLOWPOKE 2, ISOFORM D"/>
    <property type="match status" value="1"/>
</dbReference>
<feature type="transmembrane region" description="Helical" evidence="12">
    <location>
        <begin position="427"/>
        <end position="446"/>
    </location>
</feature>
<dbReference type="Proteomes" id="UP000574390">
    <property type="component" value="Unassembled WGS sequence"/>
</dbReference>
<dbReference type="PANTHER" id="PTHR10027">
    <property type="entry name" value="CALCIUM-ACTIVATED POTASSIUM CHANNEL ALPHA CHAIN"/>
    <property type="match status" value="1"/>
</dbReference>
<keyword evidence="10" id="KW-0407">Ion channel</keyword>
<dbReference type="EMBL" id="JABANM010020553">
    <property type="protein sequence ID" value="KAF4722640.1"/>
    <property type="molecule type" value="Genomic_DNA"/>
</dbReference>
<feature type="compositionally biased region" description="Polar residues" evidence="11">
    <location>
        <begin position="198"/>
        <end position="210"/>
    </location>
</feature>
<keyword evidence="5" id="KW-0631">Potassium channel</keyword>
<feature type="compositionally biased region" description="Low complexity" evidence="11">
    <location>
        <begin position="1546"/>
        <end position="1559"/>
    </location>
</feature>
<feature type="compositionally biased region" description="Basic and acidic residues" evidence="11">
    <location>
        <begin position="1567"/>
        <end position="1581"/>
    </location>
</feature>
<evidence type="ECO:0000259" key="13">
    <source>
        <dbReference type="Pfam" id="PF07885"/>
    </source>
</evidence>
<feature type="region of interest" description="Disordered" evidence="11">
    <location>
        <begin position="1013"/>
        <end position="1119"/>
    </location>
</feature>
<dbReference type="Pfam" id="PF07885">
    <property type="entry name" value="Ion_trans_2"/>
    <property type="match status" value="1"/>
</dbReference>
<protein>
    <recommendedName>
        <fullName evidence="13">Potassium channel domain-containing protein</fullName>
    </recommendedName>
</protein>
<evidence type="ECO:0000256" key="6">
    <source>
        <dbReference type="ARBA" id="ARBA00022958"/>
    </source>
</evidence>
<evidence type="ECO:0000256" key="12">
    <source>
        <dbReference type="SAM" id="Phobius"/>
    </source>
</evidence>
<feature type="region of interest" description="Disordered" evidence="11">
    <location>
        <begin position="611"/>
        <end position="637"/>
    </location>
</feature>
<keyword evidence="9 12" id="KW-0472">Membrane</keyword>
<feature type="non-terminal residue" evidence="14">
    <location>
        <position position="1"/>
    </location>
</feature>
<organism evidence="14 15">
    <name type="scientific">Perkinsus olseni</name>
    <name type="common">Perkinsus atlanticus</name>
    <dbReference type="NCBI Taxonomy" id="32597"/>
    <lineage>
        <taxon>Eukaryota</taxon>
        <taxon>Sar</taxon>
        <taxon>Alveolata</taxon>
        <taxon>Perkinsozoa</taxon>
        <taxon>Perkinsea</taxon>
        <taxon>Perkinsida</taxon>
        <taxon>Perkinsidae</taxon>
        <taxon>Perkinsus</taxon>
    </lineage>
</organism>
<dbReference type="GO" id="GO:0005267">
    <property type="term" value="F:potassium channel activity"/>
    <property type="evidence" value="ECO:0007669"/>
    <property type="project" value="UniProtKB-KW"/>
</dbReference>
<evidence type="ECO:0000256" key="7">
    <source>
        <dbReference type="ARBA" id="ARBA00022989"/>
    </source>
</evidence>
<feature type="compositionally biased region" description="Low complexity" evidence="11">
    <location>
        <begin position="1020"/>
        <end position="1035"/>
    </location>
</feature>
<name>A0A7J6RSB0_PEROL</name>
<evidence type="ECO:0000256" key="9">
    <source>
        <dbReference type="ARBA" id="ARBA00023136"/>
    </source>
</evidence>
<feature type="compositionally biased region" description="Low complexity" evidence="11">
    <location>
        <begin position="1456"/>
        <end position="1465"/>
    </location>
</feature>
<dbReference type="Gene3D" id="1.10.287.70">
    <property type="match status" value="1"/>
</dbReference>
<reference evidence="14 15" key="1">
    <citation type="submission" date="2020-04" db="EMBL/GenBank/DDBJ databases">
        <title>Perkinsus olseni comparative genomics.</title>
        <authorList>
            <person name="Bogema D.R."/>
        </authorList>
    </citation>
    <scope>NUCLEOTIDE SEQUENCE [LARGE SCALE GENOMIC DNA]</scope>
    <source>
        <strain evidence="14">ATCC PRA-205</strain>
    </source>
</reference>
<feature type="region of interest" description="Disordered" evidence="11">
    <location>
        <begin position="1443"/>
        <end position="1465"/>
    </location>
</feature>
<dbReference type="InterPro" id="IPR013099">
    <property type="entry name" value="K_chnl_dom"/>
</dbReference>
<comment type="subcellular location">
    <subcellularLocation>
        <location evidence="1">Membrane</location>
        <topology evidence="1">Multi-pass membrane protein</topology>
    </subcellularLocation>
</comment>
<keyword evidence="8" id="KW-0406">Ion transport</keyword>
<evidence type="ECO:0000256" key="8">
    <source>
        <dbReference type="ARBA" id="ARBA00023065"/>
    </source>
</evidence>